<feature type="transmembrane region" description="Helical" evidence="6">
    <location>
        <begin position="333"/>
        <end position="353"/>
    </location>
</feature>
<protein>
    <submittedName>
        <fullName evidence="8">Sugar phosphate permease</fullName>
    </submittedName>
</protein>
<dbReference type="STRING" id="201973.SAMN04488025_10127"/>
<feature type="transmembrane region" description="Helical" evidence="6">
    <location>
        <begin position="248"/>
        <end position="268"/>
    </location>
</feature>
<dbReference type="PROSITE" id="PS50850">
    <property type="entry name" value="MFS"/>
    <property type="match status" value="1"/>
</dbReference>
<dbReference type="PANTHER" id="PTHR43791">
    <property type="entry name" value="PERMEASE-RELATED"/>
    <property type="match status" value="1"/>
</dbReference>
<evidence type="ECO:0000313" key="9">
    <source>
        <dbReference type="Proteomes" id="UP000198661"/>
    </source>
</evidence>
<feature type="domain" description="Major facilitator superfamily (MFS) profile" evidence="7">
    <location>
        <begin position="18"/>
        <end position="424"/>
    </location>
</feature>
<evidence type="ECO:0000256" key="5">
    <source>
        <dbReference type="ARBA" id="ARBA00023136"/>
    </source>
</evidence>
<dbReference type="Proteomes" id="UP000198661">
    <property type="component" value="Unassembled WGS sequence"/>
</dbReference>
<dbReference type="EMBL" id="FOOK01000001">
    <property type="protein sequence ID" value="SFF62962.1"/>
    <property type="molecule type" value="Genomic_DNA"/>
</dbReference>
<feature type="transmembrane region" description="Helical" evidence="6">
    <location>
        <begin position="12"/>
        <end position="31"/>
    </location>
</feature>
<dbReference type="Pfam" id="PF07690">
    <property type="entry name" value="MFS_1"/>
    <property type="match status" value="1"/>
</dbReference>
<evidence type="ECO:0000256" key="6">
    <source>
        <dbReference type="SAM" id="Phobius"/>
    </source>
</evidence>
<reference evidence="8 9" key="1">
    <citation type="submission" date="2016-10" db="EMBL/GenBank/DDBJ databases">
        <authorList>
            <person name="de Groot N.N."/>
        </authorList>
    </citation>
    <scope>NUCLEOTIDE SEQUENCE [LARGE SCALE GENOMIC DNA]</scope>
    <source>
        <strain evidence="8 9">DSM 44945</strain>
    </source>
</reference>
<dbReference type="SUPFAM" id="SSF103473">
    <property type="entry name" value="MFS general substrate transporter"/>
    <property type="match status" value="1"/>
</dbReference>
<evidence type="ECO:0000256" key="3">
    <source>
        <dbReference type="ARBA" id="ARBA00022692"/>
    </source>
</evidence>
<feature type="transmembrane region" description="Helical" evidence="6">
    <location>
        <begin position="400"/>
        <end position="419"/>
    </location>
</feature>
<keyword evidence="5 6" id="KW-0472">Membrane</keyword>
<dbReference type="InterPro" id="IPR011701">
    <property type="entry name" value="MFS"/>
</dbReference>
<keyword evidence="3 6" id="KW-0812">Transmembrane</keyword>
<evidence type="ECO:0000259" key="7">
    <source>
        <dbReference type="PROSITE" id="PS50850"/>
    </source>
</evidence>
<feature type="transmembrane region" description="Helical" evidence="6">
    <location>
        <begin position="178"/>
        <end position="199"/>
    </location>
</feature>
<dbReference type="PANTHER" id="PTHR43791:SF100">
    <property type="entry name" value="SUGAR TRANSPORTER"/>
    <property type="match status" value="1"/>
</dbReference>
<dbReference type="CDD" id="cd17319">
    <property type="entry name" value="MFS_ExuT_GudP_like"/>
    <property type="match status" value="1"/>
</dbReference>
<feature type="transmembrane region" description="Helical" evidence="6">
    <location>
        <begin position="51"/>
        <end position="72"/>
    </location>
</feature>
<proteinExistence type="predicted"/>
<feature type="transmembrane region" description="Helical" evidence="6">
    <location>
        <begin position="310"/>
        <end position="327"/>
    </location>
</feature>
<comment type="subcellular location">
    <subcellularLocation>
        <location evidence="1">Cell membrane</location>
        <topology evidence="1">Multi-pass membrane protein</topology>
    </subcellularLocation>
</comment>
<dbReference type="GO" id="GO:0022857">
    <property type="term" value="F:transmembrane transporter activity"/>
    <property type="evidence" value="ECO:0007669"/>
    <property type="project" value="InterPro"/>
</dbReference>
<organism evidence="8 9">
    <name type="scientific">Planifilum fulgidum</name>
    <dbReference type="NCBI Taxonomy" id="201973"/>
    <lineage>
        <taxon>Bacteria</taxon>
        <taxon>Bacillati</taxon>
        <taxon>Bacillota</taxon>
        <taxon>Bacilli</taxon>
        <taxon>Bacillales</taxon>
        <taxon>Thermoactinomycetaceae</taxon>
        <taxon>Planifilum</taxon>
    </lineage>
</organism>
<dbReference type="AlphaFoldDB" id="A0A1I2K756"/>
<evidence type="ECO:0000256" key="1">
    <source>
        <dbReference type="ARBA" id="ARBA00004651"/>
    </source>
</evidence>
<evidence type="ECO:0000313" key="8">
    <source>
        <dbReference type="EMBL" id="SFF62962.1"/>
    </source>
</evidence>
<dbReference type="InterPro" id="IPR020846">
    <property type="entry name" value="MFS_dom"/>
</dbReference>
<dbReference type="OrthoDB" id="9773404at2"/>
<keyword evidence="9" id="KW-1185">Reference proteome</keyword>
<name>A0A1I2K756_9BACL</name>
<dbReference type="RefSeq" id="WP_092035299.1">
    <property type="nucleotide sequence ID" value="NZ_FOOK01000001.1"/>
</dbReference>
<dbReference type="Gene3D" id="1.20.1250.20">
    <property type="entry name" value="MFS general substrate transporter like domains"/>
    <property type="match status" value="2"/>
</dbReference>
<feature type="transmembrane region" description="Helical" evidence="6">
    <location>
        <begin position="280"/>
        <end position="298"/>
    </location>
</feature>
<keyword evidence="2" id="KW-0813">Transport</keyword>
<dbReference type="InterPro" id="IPR036259">
    <property type="entry name" value="MFS_trans_sf"/>
</dbReference>
<evidence type="ECO:0000256" key="2">
    <source>
        <dbReference type="ARBA" id="ARBA00022448"/>
    </source>
</evidence>
<feature type="transmembrane region" description="Helical" evidence="6">
    <location>
        <begin position="109"/>
        <end position="131"/>
    </location>
</feature>
<sequence>MNGTGILNGSLVKKYVNIILPLFIGSVLAYLDRLNIAYAALTMNQDLGFTAKVFGMGAGILFWGYVLFEVPGTLIAHKWSPRKWIARIMITWGLSCALMAFIQNEMQFYILRFLIGAAEASFYPVCYAVVIPRWFNVRERPTAISIMLTSLLVSNIIGSPLAEMLLDLSWMGLKGWQMLFLIEGGIAFLFGFIIPFWLADWPKDVRWLSEDEKKVLAEQYEREDQIKSSAKNYTVWEALRDKEVLKLCLIYFMWITGFWGFGFWMPTILKSVSGWSNASIGWLIVIPMTLALIGFIVNGISSSRTGEKRWHVALPMFIGAIGMGWGSVVTHPILSFVLVCITAIGVYVGMGVWWTYPTSFLSGAAAAGAVSLINSVGNLGGWTGPYLVGFLKDLTGTFTWAYLYLAFSLAAAGLLILTLRKKLPTDHMAVHSPDGSEPKTGTDQL</sequence>
<feature type="transmembrane region" description="Helical" evidence="6">
    <location>
        <begin position="143"/>
        <end position="166"/>
    </location>
</feature>
<gene>
    <name evidence="8" type="ORF">SAMN04488025_10127</name>
</gene>
<keyword evidence="4 6" id="KW-1133">Transmembrane helix</keyword>
<feature type="transmembrane region" description="Helical" evidence="6">
    <location>
        <begin position="360"/>
        <end position="380"/>
    </location>
</feature>
<accession>A0A1I2K756</accession>
<dbReference type="GO" id="GO:0005886">
    <property type="term" value="C:plasma membrane"/>
    <property type="evidence" value="ECO:0007669"/>
    <property type="project" value="UniProtKB-SubCell"/>
</dbReference>
<evidence type="ECO:0000256" key="4">
    <source>
        <dbReference type="ARBA" id="ARBA00022989"/>
    </source>
</evidence>